<dbReference type="EMBL" id="CAJJDN010000118">
    <property type="protein sequence ID" value="CAD8118650.1"/>
    <property type="molecule type" value="Genomic_DNA"/>
</dbReference>
<dbReference type="Proteomes" id="UP000692954">
    <property type="component" value="Unassembled WGS sequence"/>
</dbReference>
<evidence type="ECO:0000313" key="2">
    <source>
        <dbReference type="Proteomes" id="UP000692954"/>
    </source>
</evidence>
<sequence length="275" mass="33203">MYKKLNISQPTQDSTINIKIKLVSYKEYKSKLSQKQQNIEQKDSEMIEIDMDLGQVENGIQQLQIQQKIINLNQVDRAAFDKDDKIIKSFEQKQIRQKTIKKQKQKTFKFNITVAQRNGEQQWVISFLQGKQFRSNLEVLKKNKKQNLMFKNYKIYLQFRFISKRPMNFIQSFQKNRIEPMNQLQKKIQLIIYKRVNHYKKIEGINHYGRETQVNGRQSKINKNWNFENEKQYIKCKCPNILNQKETQNYFQKIDPVENLNHSQEIIQLIMINLF</sequence>
<evidence type="ECO:0000313" key="1">
    <source>
        <dbReference type="EMBL" id="CAD8118650.1"/>
    </source>
</evidence>
<proteinExistence type="predicted"/>
<accession>A0A8S1QW14</accession>
<protein>
    <submittedName>
        <fullName evidence="1">Uncharacterized protein</fullName>
    </submittedName>
</protein>
<gene>
    <name evidence="1" type="ORF">PSON_ATCC_30995.1.T1180053</name>
</gene>
<keyword evidence="2" id="KW-1185">Reference proteome</keyword>
<name>A0A8S1QW14_9CILI</name>
<comment type="caution">
    <text evidence="1">The sequence shown here is derived from an EMBL/GenBank/DDBJ whole genome shotgun (WGS) entry which is preliminary data.</text>
</comment>
<reference evidence="1" key="1">
    <citation type="submission" date="2021-01" db="EMBL/GenBank/DDBJ databases">
        <authorList>
            <consortium name="Genoscope - CEA"/>
            <person name="William W."/>
        </authorList>
    </citation>
    <scope>NUCLEOTIDE SEQUENCE</scope>
</reference>
<dbReference type="AlphaFoldDB" id="A0A8S1QW14"/>
<organism evidence="1 2">
    <name type="scientific">Paramecium sonneborni</name>
    <dbReference type="NCBI Taxonomy" id="65129"/>
    <lineage>
        <taxon>Eukaryota</taxon>
        <taxon>Sar</taxon>
        <taxon>Alveolata</taxon>
        <taxon>Ciliophora</taxon>
        <taxon>Intramacronucleata</taxon>
        <taxon>Oligohymenophorea</taxon>
        <taxon>Peniculida</taxon>
        <taxon>Parameciidae</taxon>
        <taxon>Paramecium</taxon>
    </lineage>
</organism>